<dbReference type="Gene3D" id="3.40.50.300">
    <property type="entry name" value="P-loop containing nucleotide triphosphate hydrolases"/>
    <property type="match status" value="1"/>
</dbReference>
<evidence type="ECO:0000259" key="10">
    <source>
        <dbReference type="PROSITE" id="PS51786"/>
    </source>
</evidence>
<proteinExistence type="inferred from homology"/>
<dbReference type="EMBL" id="KN834800">
    <property type="protein sequence ID" value="KIK56065.1"/>
    <property type="molecule type" value="Genomic_DNA"/>
</dbReference>
<dbReference type="GO" id="GO:0030163">
    <property type="term" value="P:protein catabolic process"/>
    <property type="evidence" value="ECO:0007669"/>
    <property type="project" value="InterPro"/>
</dbReference>
<keyword evidence="2" id="KW-0547">Nucleotide-binding</keyword>
<gene>
    <name evidence="11" type="ORF">GYMLUDRAFT_263795</name>
</gene>
<dbReference type="Proteomes" id="UP000053593">
    <property type="component" value="Unassembled WGS sequence"/>
</dbReference>
<dbReference type="InterPro" id="IPR014721">
    <property type="entry name" value="Ribsml_uS5_D2-typ_fold_subgr"/>
</dbReference>
<dbReference type="SUPFAM" id="SSF54211">
    <property type="entry name" value="Ribosomal protein S5 domain 2-like"/>
    <property type="match status" value="1"/>
</dbReference>
<dbReference type="InterPro" id="IPR008268">
    <property type="entry name" value="Peptidase_S16_AS"/>
</dbReference>
<dbReference type="SMART" id="SM00382">
    <property type="entry name" value="AAA"/>
    <property type="match status" value="1"/>
</dbReference>
<dbReference type="PROSITE" id="PS01046">
    <property type="entry name" value="LON_SER"/>
    <property type="match status" value="1"/>
</dbReference>
<dbReference type="GO" id="GO:0016887">
    <property type="term" value="F:ATP hydrolysis activity"/>
    <property type="evidence" value="ECO:0007669"/>
    <property type="project" value="InterPro"/>
</dbReference>
<dbReference type="CDD" id="cd19500">
    <property type="entry name" value="RecA-like_Lon"/>
    <property type="match status" value="1"/>
</dbReference>
<feature type="domain" description="Lon proteolytic" evidence="10">
    <location>
        <begin position="818"/>
        <end position="1016"/>
    </location>
</feature>
<evidence type="ECO:0000256" key="4">
    <source>
        <dbReference type="ARBA" id="ARBA00022825"/>
    </source>
</evidence>
<dbReference type="InterPro" id="IPR003959">
    <property type="entry name" value="ATPase_AAA_core"/>
</dbReference>
<feature type="active site" evidence="8">
    <location>
        <position position="964"/>
    </location>
</feature>
<evidence type="ECO:0000256" key="5">
    <source>
        <dbReference type="ARBA" id="ARBA00022840"/>
    </source>
</evidence>
<evidence type="ECO:0000256" key="1">
    <source>
        <dbReference type="ARBA" id="ARBA00022670"/>
    </source>
</evidence>
<keyword evidence="5" id="KW-0067">ATP-binding</keyword>
<dbReference type="InterPro" id="IPR027417">
    <property type="entry name" value="P-loop_NTPase"/>
</dbReference>
<dbReference type="Gene3D" id="3.30.230.10">
    <property type="match status" value="1"/>
</dbReference>
<feature type="active site" evidence="8">
    <location>
        <position position="921"/>
    </location>
</feature>
<evidence type="ECO:0000256" key="2">
    <source>
        <dbReference type="ARBA" id="ARBA00022741"/>
    </source>
</evidence>
<evidence type="ECO:0000256" key="3">
    <source>
        <dbReference type="ARBA" id="ARBA00022801"/>
    </source>
</evidence>
<reference evidence="11 12" key="1">
    <citation type="submission" date="2014-04" db="EMBL/GenBank/DDBJ databases">
        <title>Evolutionary Origins and Diversification of the Mycorrhizal Mutualists.</title>
        <authorList>
            <consortium name="DOE Joint Genome Institute"/>
            <consortium name="Mycorrhizal Genomics Consortium"/>
            <person name="Kohler A."/>
            <person name="Kuo A."/>
            <person name="Nagy L.G."/>
            <person name="Floudas D."/>
            <person name="Copeland A."/>
            <person name="Barry K.W."/>
            <person name="Cichocki N."/>
            <person name="Veneault-Fourrey C."/>
            <person name="LaButti K."/>
            <person name="Lindquist E.A."/>
            <person name="Lipzen A."/>
            <person name="Lundell T."/>
            <person name="Morin E."/>
            <person name="Murat C."/>
            <person name="Riley R."/>
            <person name="Ohm R."/>
            <person name="Sun H."/>
            <person name="Tunlid A."/>
            <person name="Henrissat B."/>
            <person name="Grigoriev I.V."/>
            <person name="Hibbett D.S."/>
            <person name="Martin F."/>
        </authorList>
    </citation>
    <scope>NUCLEOTIDE SEQUENCE [LARGE SCALE GENOMIC DNA]</scope>
    <source>
        <strain evidence="11 12">FD-317 M1</strain>
    </source>
</reference>
<dbReference type="GO" id="GO:0004176">
    <property type="term" value="F:ATP-dependent peptidase activity"/>
    <property type="evidence" value="ECO:0007669"/>
    <property type="project" value="UniProtKB-UniRule"/>
</dbReference>
<dbReference type="InterPro" id="IPR020568">
    <property type="entry name" value="Ribosomal_Su5_D2-typ_SF"/>
</dbReference>
<dbReference type="EC" id="3.4.21.53" evidence="7"/>
<dbReference type="HOGENOM" id="CLU_004109_4_0_1"/>
<comment type="catalytic activity">
    <reaction evidence="6">
        <text>Hydrolysis of proteins in presence of ATP.</text>
        <dbReference type="EC" id="3.4.21.53"/>
    </reaction>
</comment>
<comment type="similarity">
    <text evidence="8">Belongs to the peptidase S16 family.</text>
</comment>
<dbReference type="Gene3D" id="1.10.8.60">
    <property type="match status" value="1"/>
</dbReference>
<evidence type="ECO:0000256" key="8">
    <source>
        <dbReference type="PROSITE-ProRule" id="PRU01122"/>
    </source>
</evidence>
<accession>A0A0D0AZB0</accession>
<dbReference type="GO" id="GO:0006508">
    <property type="term" value="P:proteolysis"/>
    <property type="evidence" value="ECO:0007669"/>
    <property type="project" value="UniProtKB-KW"/>
</dbReference>
<dbReference type="PROSITE" id="PS51786">
    <property type="entry name" value="LON_PROTEOLYTIC"/>
    <property type="match status" value="1"/>
</dbReference>
<dbReference type="AlphaFoldDB" id="A0A0D0AZB0"/>
<dbReference type="InterPro" id="IPR003593">
    <property type="entry name" value="AAA+_ATPase"/>
</dbReference>
<sequence>MSRPTNLPILPLPYPIILLPASRVTIPLSAEVGEALLALFGGNNDQLPIVAAVPDTPHNNNSSSAQYGTAAKVLRLVRPPLGRATLESGEKQPRIYLASLHGLTRVCLEERYDHEKVAKLAWDSSTPKLVTRKISYPSSFQIKDSVDTSNSEVPVQVQARESIIKFKAAALRVLQHMAQGSQQQARKDAFYKIAGMLEELKDDADGLQLEDGQNGARENLDRAAWMADVLVGSVLGQSVRTSSSGVEGENEDWADKLTLLSTSNSLARLQLATMILTKLHTKLEVTSRIANAVDESLSKQQKEFFLRQQLRAIEKELKELQQAGAGAAPSGTAKRTNDLDLDPNESDDAELMDIRRKLEAMEPGSEERKAGVREWRRLKRLMGAGGAGGGGGSIEGGVIRGWLEWFTALPWPSVTQPLVASSQVPVTTSAFLADARAQLDSDHYGLDKVKKRLIEYLAVVKLKELAEIAEERRLALEAQKSDEHGALEEVADAADADGREKELQVVLHQTQRPHSPTQNKLERIRKPKGVKGPILLFVGPPGTGKTSLGQSIARALGRPFQRISLGGVRDEAEIRGHRRTYVASGPGLIVQALRKAGRPDFVCLLDEIDKIGSSNFHGDPGAALLEVLDPEQNCNFNDHYINVPIDLSQVLFICTANTLETISAPLLDRCEVVVLPGYTHDEKLHIARRFLLPKQLKSNGLLEEHVKFTEEALKAVATRYTREAGVRTLERSIGSVVRFKAVEWAECLDAIDAHDGKITVSKAPSLPSTSTSLSVVNLDHPSKKALYNPLVKDSELEAILGIARWEDGEESLAERNRSSRRGVVYGLVVMGQGEGGILPVETIVVPTGNKSGMGEGGRLRLTGSLGDVIKESGELALSWVKTHAYDLGITTSPFQDPLKGPNPIDIHLHLPAGAQRKDGPSAGVAMTCALVSLLTGACVPTDVAMTGEITLRGRVTPVGGIKEKVLGAHRAQIRKVILPYANRKDVEHDIAPEIRNAMEFAFVRDLQEALEAAFGKGVIGWRREMKMLESRL</sequence>
<dbReference type="Gene3D" id="1.20.58.1480">
    <property type="match status" value="1"/>
</dbReference>
<dbReference type="InterPro" id="IPR008269">
    <property type="entry name" value="Lon_proteolytic"/>
</dbReference>
<dbReference type="Pfam" id="PF05362">
    <property type="entry name" value="Lon_C"/>
    <property type="match status" value="1"/>
</dbReference>
<feature type="region of interest" description="Disordered" evidence="9">
    <location>
        <begin position="321"/>
        <end position="346"/>
    </location>
</feature>
<dbReference type="Pfam" id="PF00004">
    <property type="entry name" value="AAA"/>
    <property type="match status" value="1"/>
</dbReference>
<keyword evidence="1 8" id="KW-0645">Protease</keyword>
<evidence type="ECO:0000256" key="6">
    <source>
        <dbReference type="ARBA" id="ARBA00050665"/>
    </source>
</evidence>
<protein>
    <recommendedName>
        <fullName evidence="7">endopeptidase La</fullName>
        <ecNumber evidence="7">3.4.21.53</ecNumber>
    </recommendedName>
</protein>
<keyword evidence="3 8" id="KW-0378">Hydrolase</keyword>
<keyword evidence="4 8" id="KW-0720">Serine protease</keyword>
<organism evidence="11 12">
    <name type="scientific">Collybiopsis luxurians FD-317 M1</name>
    <dbReference type="NCBI Taxonomy" id="944289"/>
    <lineage>
        <taxon>Eukaryota</taxon>
        <taxon>Fungi</taxon>
        <taxon>Dikarya</taxon>
        <taxon>Basidiomycota</taxon>
        <taxon>Agaricomycotina</taxon>
        <taxon>Agaricomycetes</taxon>
        <taxon>Agaricomycetidae</taxon>
        <taxon>Agaricales</taxon>
        <taxon>Marasmiineae</taxon>
        <taxon>Omphalotaceae</taxon>
        <taxon>Collybiopsis</taxon>
        <taxon>Collybiopsis luxurians</taxon>
    </lineage>
</organism>
<evidence type="ECO:0000313" key="11">
    <source>
        <dbReference type="EMBL" id="KIK56065.1"/>
    </source>
</evidence>
<dbReference type="GO" id="GO:0004252">
    <property type="term" value="F:serine-type endopeptidase activity"/>
    <property type="evidence" value="ECO:0007669"/>
    <property type="project" value="UniProtKB-UniRule"/>
</dbReference>
<dbReference type="OrthoDB" id="2411602at2759"/>
<dbReference type="PANTHER" id="PTHR10046">
    <property type="entry name" value="ATP DEPENDENT LON PROTEASE FAMILY MEMBER"/>
    <property type="match status" value="1"/>
</dbReference>
<dbReference type="GO" id="GO:0005524">
    <property type="term" value="F:ATP binding"/>
    <property type="evidence" value="ECO:0007669"/>
    <property type="project" value="UniProtKB-KW"/>
</dbReference>
<dbReference type="SUPFAM" id="SSF52540">
    <property type="entry name" value="P-loop containing nucleoside triphosphate hydrolases"/>
    <property type="match status" value="1"/>
</dbReference>
<dbReference type="Pfam" id="PF22667">
    <property type="entry name" value="Lon_lid"/>
    <property type="match status" value="1"/>
</dbReference>
<dbReference type="FunFam" id="3.40.50.300:FF:000021">
    <property type="entry name" value="Lon protease homolog"/>
    <property type="match status" value="1"/>
</dbReference>
<evidence type="ECO:0000256" key="7">
    <source>
        <dbReference type="ARBA" id="ARBA00066743"/>
    </source>
</evidence>
<evidence type="ECO:0000256" key="9">
    <source>
        <dbReference type="SAM" id="MobiDB-lite"/>
    </source>
</evidence>
<dbReference type="InterPro" id="IPR027065">
    <property type="entry name" value="Lon_Prtase"/>
</dbReference>
<evidence type="ECO:0000313" key="12">
    <source>
        <dbReference type="Proteomes" id="UP000053593"/>
    </source>
</evidence>
<name>A0A0D0AZB0_9AGAR</name>
<dbReference type="PRINTS" id="PR00830">
    <property type="entry name" value="ENDOLAPTASE"/>
</dbReference>
<dbReference type="InterPro" id="IPR054594">
    <property type="entry name" value="Lon_lid"/>
</dbReference>
<keyword evidence="12" id="KW-1185">Reference proteome</keyword>